<organism evidence="2 3">
    <name type="scientific">Rhodotorula mucilaginosa</name>
    <name type="common">Yeast</name>
    <name type="synonym">Rhodotorula rubra</name>
    <dbReference type="NCBI Taxonomy" id="5537"/>
    <lineage>
        <taxon>Eukaryota</taxon>
        <taxon>Fungi</taxon>
        <taxon>Dikarya</taxon>
        <taxon>Basidiomycota</taxon>
        <taxon>Pucciniomycotina</taxon>
        <taxon>Microbotryomycetes</taxon>
        <taxon>Sporidiobolales</taxon>
        <taxon>Sporidiobolaceae</taxon>
        <taxon>Rhodotorula</taxon>
    </lineage>
</organism>
<feature type="region of interest" description="Disordered" evidence="1">
    <location>
        <begin position="1"/>
        <end position="77"/>
    </location>
</feature>
<evidence type="ECO:0000313" key="2">
    <source>
        <dbReference type="EMBL" id="KAG0658934.1"/>
    </source>
</evidence>
<dbReference type="InterPro" id="IPR036629">
    <property type="entry name" value="YjbJ_sf"/>
</dbReference>
<reference evidence="2 3" key="1">
    <citation type="submission" date="2020-11" db="EMBL/GenBank/DDBJ databases">
        <title>Kefir isolates.</title>
        <authorList>
            <person name="Marcisauskas S."/>
            <person name="Kim Y."/>
            <person name="Blasche S."/>
        </authorList>
    </citation>
    <scope>NUCLEOTIDE SEQUENCE [LARGE SCALE GENOMIC DNA]</scope>
    <source>
        <strain evidence="2 3">KR</strain>
    </source>
</reference>
<evidence type="ECO:0008006" key="4">
    <source>
        <dbReference type="Google" id="ProtNLM"/>
    </source>
</evidence>
<evidence type="ECO:0000313" key="3">
    <source>
        <dbReference type="Proteomes" id="UP000777482"/>
    </source>
</evidence>
<feature type="compositionally biased region" description="Polar residues" evidence="1">
    <location>
        <begin position="28"/>
        <end position="45"/>
    </location>
</feature>
<feature type="compositionally biased region" description="Polar residues" evidence="1">
    <location>
        <begin position="67"/>
        <end position="76"/>
    </location>
</feature>
<feature type="region of interest" description="Disordered" evidence="1">
    <location>
        <begin position="139"/>
        <end position="160"/>
    </location>
</feature>
<dbReference type="EMBL" id="PUHQ01000060">
    <property type="protein sequence ID" value="KAG0658934.1"/>
    <property type="molecule type" value="Genomic_DNA"/>
</dbReference>
<comment type="caution">
    <text evidence="2">The sequence shown here is derived from an EMBL/GenBank/DDBJ whole genome shotgun (WGS) entry which is preliminary data.</text>
</comment>
<sequence length="160" mass="16866">MWGGSRSMTHSSPAAGDPLQPFRFFPFTRNTHANMSDVQEPSKVSNSRERAASESPDADARRPPIPQSNANWNSTVGGIKETVGNVTGITSLAQSGSEQRASGEAEYKLAQTQEYVEGTADRIGGKVDRVLGAVTGDKAKEASGLAQETKGKAQQAANSS</sequence>
<protein>
    <recommendedName>
        <fullName evidence="4">CsbD-like domain-containing protein</fullName>
    </recommendedName>
</protein>
<proteinExistence type="predicted"/>
<dbReference type="AlphaFoldDB" id="A0A9P6VYS5"/>
<feature type="compositionally biased region" description="Basic and acidic residues" evidence="1">
    <location>
        <begin position="46"/>
        <end position="62"/>
    </location>
</feature>
<dbReference type="Proteomes" id="UP000777482">
    <property type="component" value="Unassembled WGS sequence"/>
</dbReference>
<dbReference type="PANTHER" id="PTHR40460">
    <property type="entry name" value="CHROMOSOME 1, WHOLE GENOME SHOTGUN SEQUENCE"/>
    <property type="match status" value="1"/>
</dbReference>
<dbReference type="SUPFAM" id="SSF69047">
    <property type="entry name" value="Hypothetical protein YjbJ"/>
    <property type="match status" value="1"/>
</dbReference>
<evidence type="ECO:0000256" key="1">
    <source>
        <dbReference type="SAM" id="MobiDB-lite"/>
    </source>
</evidence>
<gene>
    <name evidence="2" type="ORF">C6P46_005554</name>
</gene>
<dbReference type="PANTHER" id="PTHR40460:SF1">
    <property type="entry name" value="CSBD-LIKE DOMAIN-CONTAINING PROTEIN"/>
    <property type="match status" value="1"/>
</dbReference>
<dbReference type="OrthoDB" id="9999611at2759"/>
<name>A0A9P6VYS5_RHOMI</name>
<accession>A0A9P6VYS5</accession>
<feature type="compositionally biased region" description="Polar residues" evidence="1">
    <location>
        <begin position="1"/>
        <end position="12"/>
    </location>
</feature>
<keyword evidence="3" id="KW-1185">Reference proteome</keyword>